<feature type="compositionally biased region" description="Gly residues" evidence="1">
    <location>
        <begin position="620"/>
        <end position="632"/>
    </location>
</feature>
<dbReference type="AlphaFoldDB" id="A0A836B2C8"/>
<proteinExistence type="predicted"/>
<feature type="compositionally biased region" description="Low complexity" evidence="1">
    <location>
        <begin position="450"/>
        <end position="460"/>
    </location>
</feature>
<feature type="region of interest" description="Disordered" evidence="1">
    <location>
        <begin position="705"/>
        <end position="778"/>
    </location>
</feature>
<evidence type="ECO:0000313" key="3">
    <source>
        <dbReference type="Proteomes" id="UP000650467"/>
    </source>
</evidence>
<feature type="region of interest" description="Disordered" evidence="1">
    <location>
        <begin position="384"/>
        <end position="416"/>
    </location>
</feature>
<name>A0A836B2C8_CHLIN</name>
<feature type="compositionally biased region" description="Gly residues" evidence="1">
    <location>
        <begin position="676"/>
        <end position="685"/>
    </location>
</feature>
<protein>
    <submittedName>
        <fullName evidence="2">Uncharacterized protein</fullName>
    </submittedName>
</protein>
<dbReference type="OrthoDB" id="10665015at2759"/>
<feature type="compositionally biased region" description="Polar residues" evidence="1">
    <location>
        <begin position="212"/>
        <end position="224"/>
    </location>
</feature>
<feature type="region of interest" description="Disordered" evidence="1">
    <location>
        <begin position="186"/>
        <end position="224"/>
    </location>
</feature>
<evidence type="ECO:0000313" key="2">
    <source>
        <dbReference type="EMBL" id="KAG2445507.1"/>
    </source>
</evidence>
<reference evidence="2" key="1">
    <citation type="journal article" date="2020" name="bioRxiv">
        <title>Comparative genomics of Chlamydomonas.</title>
        <authorList>
            <person name="Craig R.J."/>
            <person name="Hasan A.R."/>
            <person name="Ness R.W."/>
            <person name="Keightley P.D."/>
        </authorList>
    </citation>
    <scope>NUCLEOTIDE SEQUENCE</scope>
    <source>
        <strain evidence="2">SAG 7.73</strain>
    </source>
</reference>
<feature type="compositionally biased region" description="Polar residues" evidence="1">
    <location>
        <begin position="582"/>
        <end position="596"/>
    </location>
</feature>
<accession>A0A836B2C8</accession>
<feature type="compositionally biased region" description="Gly residues" evidence="1">
    <location>
        <begin position="192"/>
        <end position="202"/>
    </location>
</feature>
<feature type="compositionally biased region" description="Gly residues" evidence="1">
    <location>
        <begin position="529"/>
        <end position="540"/>
    </location>
</feature>
<feature type="compositionally biased region" description="Low complexity" evidence="1">
    <location>
        <begin position="720"/>
        <end position="740"/>
    </location>
</feature>
<feature type="compositionally biased region" description="Low complexity" evidence="1">
    <location>
        <begin position="384"/>
        <end position="409"/>
    </location>
</feature>
<sequence>MSSFINGALRYAAPKASAARLQFGDGEYSAAAMAAMQMAAEARKPPLPDPEAMVPVPLCRTLSRTVSMCGAAATLGGGSSGGGLSRANSGRFSRVMWQDQGGRRGSGNYSDDSDCEGDALDKMLMRAKSGTAQQQASAFAAAPAIAAIARLGADPADFREELGLSAQQLDDEATAAAAGAFAPQLRAQSHGSSGGGAGGGRGPSRVGSMSGAASQPGQPALRASSSGVQFVTAALYSESPSGGVQGGGGGGGGMSGLSGLSASTAHRLSVSNAAGGAPTGSGNSFSGGAGLLAQRRVSMKGTANMLGMSCSGEASGAGPTASAALGGGAAAAGAPTVRADRLLRALRENDNQTTMSLYVGYGYGTQFQDPDQVDGGGVRGYYASASRAASPSNSSRRRSQSGAASGSHAPLSRSNSMSVARLPDIHNSSNNGYGVEAGGDEDGAAAPLLRSRSSRSLAPGGRSGRVDWASEVEGGLGSGQPLTGRSSDNGALRRSLSITVPNGGAGTSPGGASPGSPSGQSSLASHLSLGGGGGGGGSGGAYPNQLASPLARRLLSRRSVDPAGILGMDAGGAGAGVDALQNGGNSPSRLGPSATTGGMAPPSVLRGTSRRSLMSENGIGSDGACGGDGYDGAGPQQSGAGSPVGGRPSHAAGVSNSSAFRPNSFSSGRRQHLLLAGGGGSGGIGSNSRSVSFSGTPIVAEIAEANDQHFEGSDADDTVAASHGGTSSRSSGSSGSSAAAEGGGLASAGGAGGVKLPAIVSPNGGGTGSGRNSPRSRS</sequence>
<feature type="region of interest" description="Disordered" evidence="1">
    <location>
        <begin position="577"/>
        <end position="692"/>
    </location>
</feature>
<dbReference type="EMBL" id="JAEHOC010000001">
    <property type="protein sequence ID" value="KAG2445507.1"/>
    <property type="molecule type" value="Genomic_DNA"/>
</dbReference>
<organism evidence="2 3">
    <name type="scientific">Chlamydomonas incerta</name>
    <dbReference type="NCBI Taxonomy" id="51695"/>
    <lineage>
        <taxon>Eukaryota</taxon>
        <taxon>Viridiplantae</taxon>
        <taxon>Chlorophyta</taxon>
        <taxon>core chlorophytes</taxon>
        <taxon>Chlorophyceae</taxon>
        <taxon>CS clade</taxon>
        <taxon>Chlamydomonadales</taxon>
        <taxon>Chlamydomonadaceae</taxon>
        <taxon>Chlamydomonas</taxon>
    </lineage>
</organism>
<evidence type="ECO:0000256" key="1">
    <source>
        <dbReference type="SAM" id="MobiDB-lite"/>
    </source>
</evidence>
<feature type="compositionally biased region" description="Polar residues" evidence="1">
    <location>
        <begin position="654"/>
        <end position="668"/>
    </location>
</feature>
<feature type="compositionally biased region" description="Gly residues" evidence="1">
    <location>
        <begin position="503"/>
        <end position="513"/>
    </location>
</feature>
<feature type="compositionally biased region" description="Low complexity" evidence="1">
    <location>
        <begin position="514"/>
        <end position="528"/>
    </location>
</feature>
<dbReference type="Proteomes" id="UP000650467">
    <property type="component" value="Unassembled WGS sequence"/>
</dbReference>
<comment type="caution">
    <text evidence="2">The sequence shown here is derived from an EMBL/GenBank/DDBJ whole genome shotgun (WGS) entry which is preliminary data.</text>
</comment>
<gene>
    <name evidence="2" type="ORF">HXX76_000123</name>
</gene>
<feature type="compositionally biased region" description="Gly residues" evidence="1">
    <location>
        <begin position="741"/>
        <end position="753"/>
    </location>
</feature>
<keyword evidence="3" id="KW-1185">Reference proteome</keyword>
<feature type="compositionally biased region" description="Polar residues" evidence="1">
    <location>
        <begin position="480"/>
        <end position="489"/>
    </location>
</feature>
<feature type="region of interest" description="Disordered" evidence="1">
    <location>
        <begin position="450"/>
        <end position="544"/>
    </location>
</feature>